<feature type="transmembrane region" description="Helical" evidence="2">
    <location>
        <begin position="51"/>
        <end position="71"/>
    </location>
</feature>
<dbReference type="Proteomes" id="UP000007963">
    <property type="component" value="Unassembled WGS sequence"/>
</dbReference>
<feature type="transmembrane region" description="Helical" evidence="2">
    <location>
        <begin position="20"/>
        <end position="39"/>
    </location>
</feature>
<keyword evidence="2" id="KW-1133">Transmembrane helix</keyword>
<evidence type="ECO:0000313" key="4">
    <source>
        <dbReference type="Proteomes" id="UP000007963"/>
    </source>
</evidence>
<protein>
    <submittedName>
        <fullName evidence="3">Uncharacterized protein</fullName>
    </submittedName>
</protein>
<dbReference type="EMBL" id="CH476594">
    <property type="protein sequence ID" value="EAU39482.1"/>
    <property type="molecule type" value="Genomic_DNA"/>
</dbReference>
<evidence type="ECO:0000313" key="3">
    <source>
        <dbReference type="EMBL" id="EAU39482.1"/>
    </source>
</evidence>
<dbReference type="VEuPathDB" id="FungiDB:ATEG_00836"/>
<proteinExistence type="predicted"/>
<organism evidence="3 4">
    <name type="scientific">Aspergillus terreus (strain NIH 2624 / FGSC A1156)</name>
    <dbReference type="NCBI Taxonomy" id="341663"/>
    <lineage>
        <taxon>Eukaryota</taxon>
        <taxon>Fungi</taxon>
        <taxon>Dikarya</taxon>
        <taxon>Ascomycota</taxon>
        <taxon>Pezizomycotina</taxon>
        <taxon>Eurotiomycetes</taxon>
        <taxon>Eurotiomycetidae</taxon>
        <taxon>Eurotiales</taxon>
        <taxon>Aspergillaceae</taxon>
        <taxon>Aspergillus</taxon>
        <taxon>Aspergillus subgen. Circumdati</taxon>
    </lineage>
</organism>
<gene>
    <name evidence="3" type="ORF">ATEG_00836</name>
</gene>
<dbReference type="AlphaFoldDB" id="Q0CZP8"/>
<keyword evidence="2" id="KW-0812">Transmembrane</keyword>
<dbReference type="RefSeq" id="XP_001210922.1">
    <property type="nucleotide sequence ID" value="XM_001210922.1"/>
</dbReference>
<keyword evidence="2" id="KW-0472">Membrane</keyword>
<dbReference type="HOGENOM" id="CLU_1474885_0_0_1"/>
<dbReference type="STRING" id="341663.Q0CZP8"/>
<evidence type="ECO:0000256" key="2">
    <source>
        <dbReference type="SAM" id="Phobius"/>
    </source>
</evidence>
<reference evidence="4" key="1">
    <citation type="submission" date="2005-09" db="EMBL/GenBank/DDBJ databases">
        <title>Annotation of the Aspergillus terreus NIH2624 genome.</title>
        <authorList>
            <person name="Birren B.W."/>
            <person name="Lander E.S."/>
            <person name="Galagan J.E."/>
            <person name="Nusbaum C."/>
            <person name="Devon K."/>
            <person name="Henn M."/>
            <person name="Ma L.-J."/>
            <person name="Jaffe D.B."/>
            <person name="Butler J."/>
            <person name="Alvarez P."/>
            <person name="Gnerre S."/>
            <person name="Grabherr M."/>
            <person name="Kleber M."/>
            <person name="Mauceli E.W."/>
            <person name="Brockman W."/>
            <person name="Rounsley S."/>
            <person name="Young S.K."/>
            <person name="LaButti K."/>
            <person name="Pushparaj V."/>
            <person name="DeCaprio D."/>
            <person name="Crawford M."/>
            <person name="Koehrsen M."/>
            <person name="Engels R."/>
            <person name="Montgomery P."/>
            <person name="Pearson M."/>
            <person name="Howarth C."/>
            <person name="Larson L."/>
            <person name="Luoma S."/>
            <person name="White J."/>
            <person name="Alvarado L."/>
            <person name="Kodira C.D."/>
            <person name="Zeng Q."/>
            <person name="Oleary S."/>
            <person name="Yandava C."/>
            <person name="Denning D.W."/>
            <person name="Nierman W.C."/>
            <person name="Milne T."/>
            <person name="Madden K."/>
        </authorList>
    </citation>
    <scope>NUCLEOTIDE SEQUENCE [LARGE SCALE GENOMIC DNA]</scope>
    <source>
        <strain evidence="4">NIH 2624 / FGSC A1156</strain>
    </source>
</reference>
<dbReference type="OMA" id="PQNAYER"/>
<evidence type="ECO:0000256" key="1">
    <source>
        <dbReference type="SAM" id="MobiDB-lite"/>
    </source>
</evidence>
<accession>Q0CZP8</accession>
<sequence length="183" mass="20532">MEVHGRSLVLSPARGANTLVAAAVLIAFAYTLSFMITCFQYDQQDYLLHSVFLPCLACDLIGLLNVLLNIFGRDLLPLDRLEIVCISLPSAFAFVYAIGALWIWAQQTIDAMPDQGTPLLTEEEQQRQQLLRLLQEDNGSKKRRSRKSAQSTFSVHVPERINPGKGWSTFIPTPSPREEGYYS</sequence>
<feature type="region of interest" description="Disordered" evidence="1">
    <location>
        <begin position="138"/>
        <end position="183"/>
    </location>
</feature>
<dbReference type="OrthoDB" id="3254104at2759"/>
<feature type="transmembrane region" description="Helical" evidence="2">
    <location>
        <begin position="83"/>
        <end position="105"/>
    </location>
</feature>
<name>Q0CZP8_ASPTN</name>
<dbReference type="GeneID" id="4355597"/>